<keyword evidence="4" id="KW-0547">Nucleotide-binding</keyword>
<dbReference type="InterPro" id="IPR004358">
    <property type="entry name" value="Sig_transdc_His_kin-like_C"/>
</dbReference>
<keyword evidence="8" id="KW-1133">Transmembrane helix</keyword>
<dbReference type="Gene3D" id="3.30.565.10">
    <property type="entry name" value="Histidine kinase-like ATPase, C-terminal domain"/>
    <property type="match status" value="1"/>
</dbReference>
<dbReference type="OrthoDB" id="1931120at2"/>
<dbReference type="EMBL" id="JRFA01000008">
    <property type="protein sequence ID" value="KGN75160.1"/>
    <property type="molecule type" value="Genomic_DNA"/>
</dbReference>
<evidence type="ECO:0000256" key="3">
    <source>
        <dbReference type="ARBA" id="ARBA00022679"/>
    </source>
</evidence>
<accession>A0A0A2ECH9</accession>
<dbReference type="GO" id="GO:0004673">
    <property type="term" value="F:protein histidine kinase activity"/>
    <property type="evidence" value="ECO:0007669"/>
    <property type="project" value="UniProtKB-EC"/>
</dbReference>
<dbReference type="Pfam" id="PF02518">
    <property type="entry name" value="HATPase_c"/>
    <property type="match status" value="1"/>
</dbReference>
<proteinExistence type="predicted"/>
<evidence type="ECO:0000256" key="8">
    <source>
        <dbReference type="SAM" id="Phobius"/>
    </source>
</evidence>
<protein>
    <recommendedName>
        <fullName evidence="2">histidine kinase</fullName>
        <ecNumber evidence="2">2.7.13.3</ecNumber>
    </recommendedName>
</protein>
<keyword evidence="8" id="KW-0812">Transmembrane</keyword>
<feature type="domain" description="Histidine kinase" evidence="9">
    <location>
        <begin position="229"/>
        <end position="443"/>
    </location>
</feature>
<dbReference type="PROSITE" id="PS50112">
    <property type="entry name" value="PAS"/>
    <property type="match status" value="1"/>
</dbReference>
<dbReference type="PRINTS" id="PR00344">
    <property type="entry name" value="BCTRLSENSOR"/>
</dbReference>
<keyword evidence="12" id="KW-1185">Reference proteome</keyword>
<dbReference type="PANTHER" id="PTHR43065:SF46">
    <property type="entry name" value="C4-DICARBOXYLATE TRANSPORT SENSOR PROTEIN DCTB"/>
    <property type="match status" value="1"/>
</dbReference>
<gene>
    <name evidence="11" type="ORF">HQ47_02095</name>
</gene>
<dbReference type="GO" id="GO:0000160">
    <property type="term" value="P:phosphorelay signal transduction system"/>
    <property type="evidence" value="ECO:0007669"/>
    <property type="project" value="UniProtKB-KW"/>
</dbReference>
<keyword evidence="8" id="KW-0472">Membrane</keyword>
<evidence type="ECO:0000256" key="7">
    <source>
        <dbReference type="ARBA" id="ARBA00023012"/>
    </source>
</evidence>
<evidence type="ECO:0000259" key="10">
    <source>
        <dbReference type="PROSITE" id="PS50112"/>
    </source>
</evidence>
<dbReference type="RefSeq" id="WP_036873064.1">
    <property type="nucleotide sequence ID" value="NZ_JRFA01000008.1"/>
</dbReference>
<sequence>MRNDFRSSKAVFLILAIILVTIALCLFFSHNLYVFMLLSACLLVFLSILLNNAFIQNSKSLVLLLNALENSDYSLRFSENKKDNYNKNVNITLNRIKEILTLARTSVMEQEKFFAAAVETVSTGIIICEHSGSVRNANKAAHRLLGLPSISHIKQLAFVDKGLDERIMALQENESLIVKIETERDVRQLNVKMTTGEIQSSIYKIFTINNIESELEAHETESWIRLIRVMTHEIMNSIAPISSISETLTLQLEKEKDDDEPIDKEMLQMGLDTIRSTSHSLLNFVQDYRRFTSVPIPEKKTFALKPLINEILSLLQELKERNGIEISMNIADDFTIHADRKLMQQVLLNLIKNAYEAPFPPEVQPTVTLSGSQGPQNEKFIYISNNGRPIPSDVVPNIFIPFYTTKENGSGIGLSLSRYIMRRHNGNLVYLQQGGSTIFRIDL</sequence>
<evidence type="ECO:0000256" key="6">
    <source>
        <dbReference type="ARBA" id="ARBA00022840"/>
    </source>
</evidence>
<dbReference type="eggNOG" id="COG5000">
    <property type="taxonomic scope" value="Bacteria"/>
</dbReference>
<comment type="catalytic activity">
    <reaction evidence="1">
        <text>ATP + protein L-histidine = ADP + protein N-phospho-L-histidine.</text>
        <dbReference type="EC" id="2.7.13.3"/>
    </reaction>
</comment>
<reference evidence="11 12" key="1">
    <citation type="submission" date="2014-09" db="EMBL/GenBank/DDBJ databases">
        <title>Draft Genome Sequence of Porphyromonas macacae COT-192_OH2859.</title>
        <authorList>
            <person name="Wallis C."/>
            <person name="Deusch O."/>
            <person name="O'Flynn C."/>
            <person name="Davis I."/>
            <person name="Horsfall A."/>
            <person name="Kirkwood N."/>
            <person name="Harris S."/>
            <person name="Eisen J.A."/>
            <person name="Coil D.A."/>
            <person name="Darling A.E."/>
            <person name="Jospin G."/>
            <person name="Alexiev A."/>
        </authorList>
    </citation>
    <scope>NUCLEOTIDE SEQUENCE [LARGE SCALE GENOMIC DNA]</scope>
    <source>
        <strain evidence="12">COT-192 OH2859</strain>
    </source>
</reference>
<dbReference type="InterPro" id="IPR003594">
    <property type="entry name" value="HATPase_dom"/>
</dbReference>
<evidence type="ECO:0000313" key="11">
    <source>
        <dbReference type="EMBL" id="KGN75160.1"/>
    </source>
</evidence>
<feature type="transmembrane region" description="Helical" evidence="8">
    <location>
        <begin position="35"/>
        <end position="55"/>
    </location>
</feature>
<organism evidence="11 12">
    <name type="scientific">Porphyromonas macacae</name>
    <dbReference type="NCBI Taxonomy" id="28115"/>
    <lineage>
        <taxon>Bacteria</taxon>
        <taxon>Pseudomonadati</taxon>
        <taxon>Bacteroidota</taxon>
        <taxon>Bacteroidia</taxon>
        <taxon>Bacteroidales</taxon>
        <taxon>Porphyromonadaceae</taxon>
        <taxon>Porphyromonas</taxon>
    </lineage>
</organism>
<evidence type="ECO:0000256" key="5">
    <source>
        <dbReference type="ARBA" id="ARBA00022777"/>
    </source>
</evidence>
<evidence type="ECO:0000313" key="12">
    <source>
        <dbReference type="Proteomes" id="UP000030103"/>
    </source>
</evidence>
<keyword evidence="5" id="KW-0418">Kinase</keyword>
<keyword evidence="7" id="KW-0902">Two-component regulatory system</keyword>
<evidence type="ECO:0000256" key="1">
    <source>
        <dbReference type="ARBA" id="ARBA00000085"/>
    </source>
</evidence>
<evidence type="ECO:0000256" key="2">
    <source>
        <dbReference type="ARBA" id="ARBA00012438"/>
    </source>
</evidence>
<evidence type="ECO:0000256" key="4">
    <source>
        <dbReference type="ARBA" id="ARBA00022741"/>
    </source>
</evidence>
<dbReference type="Pfam" id="PF13188">
    <property type="entry name" value="PAS_8"/>
    <property type="match status" value="1"/>
</dbReference>
<dbReference type="PANTHER" id="PTHR43065">
    <property type="entry name" value="SENSOR HISTIDINE KINASE"/>
    <property type="match status" value="1"/>
</dbReference>
<dbReference type="Gene3D" id="3.30.450.20">
    <property type="entry name" value="PAS domain"/>
    <property type="match status" value="1"/>
</dbReference>
<dbReference type="PROSITE" id="PS50109">
    <property type="entry name" value="HIS_KIN"/>
    <property type="match status" value="1"/>
</dbReference>
<dbReference type="EC" id="2.7.13.3" evidence="2"/>
<feature type="domain" description="PAS" evidence="10">
    <location>
        <begin position="110"/>
        <end position="147"/>
    </location>
</feature>
<dbReference type="SUPFAM" id="SSF55874">
    <property type="entry name" value="ATPase domain of HSP90 chaperone/DNA topoisomerase II/histidine kinase"/>
    <property type="match status" value="1"/>
</dbReference>
<dbReference type="InterPro" id="IPR000014">
    <property type="entry name" value="PAS"/>
</dbReference>
<feature type="transmembrane region" description="Helical" evidence="8">
    <location>
        <begin position="12"/>
        <end position="29"/>
    </location>
</feature>
<dbReference type="STRING" id="28115.HQ47_02095"/>
<dbReference type="GO" id="GO:0005524">
    <property type="term" value="F:ATP binding"/>
    <property type="evidence" value="ECO:0007669"/>
    <property type="project" value="UniProtKB-KW"/>
</dbReference>
<keyword evidence="3" id="KW-0808">Transferase</keyword>
<dbReference type="SMART" id="SM00387">
    <property type="entry name" value="HATPase_c"/>
    <property type="match status" value="1"/>
</dbReference>
<dbReference type="InterPro" id="IPR036890">
    <property type="entry name" value="HATPase_C_sf"/>
</dbReference>
<dbReference type="AlphaFoldDB" id="A0A0A2ECH9"/>
<dbReference type="InterPro" id="IPR005467">
    <property type="entry name" value="His_kinase_dom"/>
</dbReference>
<evidence type="ECO:0000259" key="9">
    <source>
        <dbReference type="PROSITE" id="PS50109"/>
    </source>
</evidence>
<dbReference type="Proteomes" id="UP000030103">
    <property type="component" value="Unassembled WGS sequence"/>
</dbReference>
<name>A0A0A2ECH9_9PORP</name>
<keyword evidence="6" id="KW-0067">ATP-binding</keyword>
<comment type="caution">
    <text evidence="11">The sequence shown here is derived from an EMBL/GenBank/DDBJ whole genome shotgun (WGS) entry which is preliminary data.</text>
</comment>